<dbReference type="Pfam" id="PF00106">
    <property type="entry name" value="adh_short"/>
    <property type="match status" value="1"/>
</dbReference>
<organism evidence="1 2">
    <name type="scientific">Microbotryum intermedium</name>
    <dbReference type="NCBI Taxonomy" id="269621"/>
    <lineage>
        <taxon>Eukaryota</taxon>
        <taxon>Fungi</taxon>
        <taxon>Dikarya</taxon>
        <taxon>Basidiomycota</taxon>
        <taxon>Pucciniomycotina</taxon>
        <taxon>Microbotryomycetes</taxon>
        <taxon>Microbotryales</taxon>
        <taxon>Microbotryaceae</taxon>
        <taxon>Microbotryum</taxon>
    </lineage>
</organism>
<dbReference type="STRING" id="269621.A0A238F718"/>
<dbReference type="EMBL" id="FMSP01000004">
    <property type="protein sequence ID" value="SCV68985.1"/>
    <property type="molecule type" value="Genomic_DNA"/>
</dbReference>
<dbReference type="InterPro" id="IPR002347">
    <property type="entry name" value="SDR_fam"/>
</dbReference>
<keyword evidence="2" id="KW-1185">Reference proteome</keyword>
<name>A0A238F718_9BASI</name>
<evidence type="ECO:0000313" key="1">
    <source>
        <dbReference type="EMBL" id="SCV68985.1"/>
    </source>
</evidence>
<dbReference type="PANTHER" id="PTHR43431:SF7">
    <property type="entry name" value="OXIDOREDUCTASE, SHORT CHAIN DEHYDROGENASE_REDUCTASE FAMILY (AFU_ORTHOLOGUE AFUA_5G14000)"/>
    <property type="match status" value="1"/>
</dbReference>
<protein>
    <submittedName>
        <fullName evidence="1">BQ2448_2005 protein</fullName>
    </submittedName>
</protein>
<reference evidence="2" key="1">
    <citation type="submission" date="2016-09" db="EMBL/GenBank/DDBJ databases">
        <authorList>
            <person name="Jeantristanb JTB J.-T."/>
            <person name="Ricardo R."/>
        </authorList>
    </citation>
    <scope>NUCLEOTIDE SEQUENCE [LARGE SCALE GENOMIC DNA]</scope>
</reference>
<sequence length="259" mass="28083">MSTQKTLTVLLGAGPGTGAALGHAFAEETGAVALLARRADSLQALASEIREKGGVAEPFACDASNPQSLKKAFGQIKEKWPDHQLKVAIFSVNNPFVRKPFLELTTKDMQTGLDIAVLGAFHFSQQVIPLLLEGGGGTLLFSGATAALKGGAQMSSFAKPVRRFSTRCGTESSFPVPRTFFLAGQSLAREFQPKEIHVAHVILDGFINTENLTRMFGEMKAPDTRLEPAAIAQEYVNLHKQHRSAWTLELDLRPFSETF</sequence>
<dbReference type="AlphaFoldDB" id="A0A238F718"/>
<accession>A0A238F718</accession>
<dbReference type="Proteomes" id="UP000198372">
    <property type="component" value="Unassembled WGS sequence"/>
</dbReference>
<dbReference type="Gene3D" id="3.40.50.720">
    <property type="entry name" value="NAD(P)-binding Rossmann-like Domain"/>
    <property type="match status" value="1"/>
</dbReference>
<proteinExistence type="predicted"/>
<dbReference type="PANTHER" id="PTHR43431">
    <property type="entry name" value="OXIDOREDUCTASE, SHORT CHAIN DEHYDROGENASE/REDUCTASE FAMILY (AFU_ORTHOLOGUE AFUA_5G14000)"/>
    <property type="match status" value="1"/>
</dbReference>
<dbReference type="SUPFAM" id="SSF51735">
    <property type="entry name" value="NAD(P)-binding Rossmann-fold domains"/>
    <property type="match status" value="1"/>
</dbReference>
<gene>
    <name evidence="1" type="ORF">BQ2448_2005</name>
</gene>
<dbReference type="OrthoDB" id="5399006at2759"/>
<dbReference type="InterPro" id="IPR036291">
    <property type="entry name" value="NAD(P)-bd_dom_sf"/>
</dbReference>
<evidence type="ECO:0000313" key="2">
    <source>
        <dbReference type="Proteomes" id="UP000198372"/>
    </source>
</evidence>